<evidence type="ECO:0000313" key="5">
    <source>
        <dbReference type="EMBL" id="EDW60222.2"/>
    </source>
</evidence>
<dbReference type="EMBL" id="CH940648">
    <property type="protein sequence ID" value="EDW60222.2"/>
    <property type="molecule type" value="Genomic_DNA"/>
</dbReference>
<dbReference type="STRING" id="7244.B4LPB3"/>
<protein>
    <recommendedName>
        <fullName evidence="3">Tektin</fullName>
    </recommendedName>
</protein>
<keyword evidence="3" id="KW-0282">Flagellum</keyword>
<dbReference type="HOGENOM" id="CLU_033588_0_0_1"/>
<gene>
    <name evidence="5" type="primary">Dvir\GJ21364</name>
    <name evidence="5" type="ORF">Dvir_GJ21364</name>
</gene>
<dbReference type="SMR" id="B4LPB3"/>
<feature type="coiled-coil region" evidence="4">
    <location>
        <begin position="294"/>
        <end position="321"/>
    </location>
</feature>
<dbReference type="GO" id="GO:0015630">
    <property type="term" value="C:microtubule cytoskeleton"/>
    <property type="evidence" value="ECO:0007669"/>
    <property type="project" value="UniProtKB-UniRule"/>
</dbReference>
<organism evidence="5 6">
    <name type="scientific">Drosophila virilis</name>
    <name type="common">Fruit fly</name>
    <dbReference type="NCBI Taxonomy" id="7244"/>
    <lineage>
        <taxon>Eukaryota</taxon>
        <taxon>Metazoa</taxon>
        <taxon>Ecdysozoa</taxon>
        <taxon>Arthropoda</taxon>
        <taxon>Hexapoda</taxon>
        <taxon>Insecta</taxon>
        <taxon>Pterygota</taxon>
        <taxon>Neoptera</taxon>
        <taxon>Endopterygota</taxon>
        <taxon>Diptera</taxon>
        <taxon>Brachycera</taxon>
        <taxon>Muscomorpha</taxon>
        <taxon>Ephydroidea</taxon>
        <taxon>Drosophilidae</taxon>
        <taxon>Drosophila</taxon>
    </lineage>
</organism>
<comment type="similarity">
    <text evidence="1 3">Belongs to the tektin family.</text>
</comment>
<keyword evidence="2" id="KW-0963">Cytoplasm</keyword>
<dbReference type="GO" id="GO:0005634">
    <property type="term" value="C:nucleus"/>
    <property type="evidence" value="ECO:0007669"/>
    <property type="project" value="TreeGrafter"/>
</dbReference>
<evidence type="ECO:0000256" key="4">
    <source>
        <dbReference type="SAM" id="Coils"/>
    </source>
</evidence>
<dbReference type="PANTHER" id="PTHR19960:SF7">
    <property type="entry name" value="TEKTIN"/>
    <property type="match status" value="1"/>
</dbReference>
<dbReference type="Proteomes" id="UP000008792">
    <property type="component" value="Unassembled WGS sequence"/>
</dbReference>
<dbReference type="InterPro" id="IPR000435">
    <property type="entry name" value="Tektins"/>
</dbReference>
<keyword evidence="3" id="KW-0966">Cell projection</keyword>
<dbReference type="GO" id="GO:0060294">
    <property type="term" value="P:cilium movement involved in cell motility"/>
    <property type="evidence" value="ECO:0007669"/>
    <property type="project" value="UniProtKB-UniRule"/>
</dbReference>
<reference evidence="5 6" key="1">
    <citation type="journal article" date="2007" name="Nature">
        <title>Evolution of genes and genomes on the Drosophila phylogeny.</title>
        <authorList>
            <consortium name="Drosophila 12 Genomes Consortium"/>
            <person name="Clark A.G."/>
            <person name="Eisen M.B."/>
            <person name="Smith D.R."/>
            <person name="Bergman C.M."/>
            <person name="Oliver B."/>
            <person name="Markow T.A."/>
            <person name="Kaufman T.C."/>
            <person name="Kellis M."/>
            <person name="Gelbart W."/>
            <person name="Iyer V.N."/>
            <person name="Pollard D.A."/>
            <person name="Sackton T.B."/>
            <person name="Larracuente A.M."/>
            <person name="Singh N.D."/>
            <person name="Abad J.P."/>
            <person name="Abt D.N."/>
            <person name="Adryan B."/>
            <person name="Aguade M."/>
            <person name="Akashi H."/>
            <person name="Anderson W.W."/>
            <person name="Aquadro C.F."/>
            <person name="Ardell D.H."/>
            <person name="Arguello R."/>
            <person name="Artieri C.G."/>
            <person name="Barbash D.A."/>
            <person name="Barker D."/>
            <person name="Barsanti P."/>
            <person name="Batterham P."/>
            <person name="Batzoglou S."/>
            <person name="Begun D."/>
            <person name="Bhutkar A."/>
            <person name="Blanco E."/>
            <person name="Bosak S.A."/>
            <person name="Bradley R.K."/>
            <person name="Brand A.D."/>
            <person name="Brent M.R."/>
            <person name="Brooks A.N."/>
            <person name="Brown R.H."/>
            <person name="Butlin R.K."/>
            <person name="Caggese C."/>
            <person name="Calvi B.R."/>
            <person name="Bernardo de Carvalho A."/>
            <person name="Caspi A."/>
            <person name="Castrezana S."/>
            <person name="Celniker S.E."/>
            <person name="Chang J.L."/>
            <person name="Chapple C."/>
            <person name="Chatterji S."/>
            <person name="Chinwalla A."/>
            <person name="Civetta A."/>
            <person name="Clifton S.W."/>
            <person name="Comeron J.M."/>
            <person name="Costello J.C."/>
            <person name="Coyne J.A."/>
            <person name="Daub J."/>
            <person name="David R.G."/>
            <person name="Delcher A.L."/>
            <person name="Delehaunty K."/>
            <person name="Do C.B."/>
            <person name="Ebling H."/>
            <person name="Edwards K."/>
            <person name="Eickbush T."/>
            <person name="Evans J.D."/>
            <person name="Filipski A."/>
            <person name="Findeiss S."/>
            <person name="Freyhult E."/>
            <person name="Fulton L."/>
            <person name="Fulton R."/>
            <person name="Garcia A.C."/>
            <person name="Gardiner A."/>
            <person name="Garfield D.A."/>
            <person name="Garvin B.E."/>
            <person name="Gibson G."/>
            <person name="Gilbert D."/>
            <person name="Gnerre S."/>
            <person name="Godfrey J."/>
            <person name="Good R."/>
            <person name="Gotea V."/>
            <person name="Gravely B."/>
            <person name="Greenberg A.J."/>
            <person name="Griffiths-Jones S."/>
            <person name="Gross S."/>
            <person name="Guigo R."/>
            <person name="Gustafson E.A."/>
            <person name="Haerty W."/>
            <person name="Hahn M.W."/>
            <person name="Halligan D.L."/>
            <person name="Halpern A.L."/>
            <person name="Halter G.M."/>
            <person name="Han M.V."/>
            <person name="Heger A."/>
            <person name="Hillier L."/>
            <person name="Hinrichs A.S."/>
            <person name="Holmes I."/>
            <person name="Hoskins R.A."/>
            <person name="Hubisz M.J."/>
            <person name="Hultmark D."/>
            <person name="Huntley M.A."/>
            <person name="Jaffe D.B."/>
            <person name="Jagadeeshan S."/>
            <person name="Jeck W.R."/>
            <person name="Johnson J."/>
            <person name="Jones C.D."/>
            <person name="Jordan W.C."/>
            <person name="Karpen G.H."/>
            <person name="Kataoka E."/>
            <person name="Keightley P.D."/>
            <person name="Kheradpour P."/>
            <person name="Kirkness E.F."/>
            <person name="Koerich L.B."/>
            <person name="Kristiansen K."/>
            <person name="Kudrna D."/>
            <person name="Kulathinal R.J."/>
            <person name="Kumar S."/>
            <person name="Kwok R."/>
            <person name="Lander E."/>
            <person name="Langley C.H."/>
            <person name="Lapoint R."/>
            <person name="Lazzaro B.P."/>
            <person name="Lee S.J."/>
            <person name="Levesque L."/>
            <person name="Li R."/>
            <person name="Lin C.F."/>
            <person name="Lin M.F."/>
            <person name="Lindblad-Toh K."/>
            <person name="Llopart A."/>
            <person name="Long M."/>
            <person name="Low L."/>
            <person name="Lozovsky E."/>
            <person name="Lu J."/>
            <person name="Luo M."/>
            <person name="Machado C.A."/>
            <person name="Makalowski W."/>
            <person name="Marzo M."/>
            <person name="Matsuda M."/>
            <person name="Matzkin L."/>
            <person name="McAllister B."/>
            <person name="McBride C.S."/>
            <person name="McKernan B."/>
            <person name="McKernan K."/>
            <person name="Mendez-Lago M."/>
            <person name="Minx P."/>
            <person name="Mollenhauer M.U."/>
            <person name="Montooth K."/>
            <person name="Mount S.M."/>
            <person name="Mu X."/>
            <person name="Myers E."/>
            <person name="Negre B."/>
            <person name="Newfeld S."/>
            <person name="Nielsen R."/>
            <person name="Noor M.A."/>
            <person name="O'Grady P."/>
            <person name="Pachter L."/>
            <person name="Papaceit M."/>
            <person name="Parisi M.J."/>
            <person name="Parisi M."/>
            <person name="Parts L."/>
            <person name="Pedersen J.S."/>
            <person name="Pesole G."/>
            <person name="Phillippy A.M."/>
            <person name="Ponting C.P."/>
            <person name="Pop M."/>
            <person name="Porcelli D."/>
            <person name="Powell J.R."/>
            <person name="Prohaska S."/>
            <person name="Pruitt K."/>
            <person name="Puig M."/>
            <person name="Quesneville H."/>
            <person name="Ram K.R."/>
            <person name="Rand D."/>
            <person name="Rasmussen M.D."/>
            <person name="Reed L.K."/>
            <person name="Reenan R."/>
            <person name="Reily A."/>
            <person name="Remington K.A."/>
            <person name="Rieger T.T."/>
            <person name="Ritchie M.G."/>
            <person name="Robin C."/>
            <person name="Rogers Y.H."/>
            <person name="Rohde C."/>
            <person name="Rozas J."/>
            <person name="Rubenfield M.J."/>
            <person name="Ruiz A."/>
            <person name="Russo S."/>
            <person name="Salzberg S.L."/>
            <person name="Sanchez-Gracia A."/>
            <person name="Saranga D.J."/>
            <person name="Sato H."/>
            <person name="Schaeffer S.W."/>
            <person name="Schatz M.C."/>
            <person name="Schlenke T."/>
            <person name="Schwartz R."/>
            <person name="Segarra C."/>
            <person name="Singh R.S."/>
            <person name="Sirot L."/>
            <person name="Sirota M."/>
            <person name="Sisneros N.B."/>
            <person name="Smith C.D."/>
            <person name="Smith T.F."/>
            <person name="Spieth J."/>
            <person name="Stage D.E."/>
            <person name="Stark A."/>
            <person name="Stephan W."/>
            <person name="Strausberg R.L."/>
            <person name="Strempel S."/>
            <person name="Sturgill D."/>
            <person name="Sutton G."/>
            <person name="Sutton G.G."/>
            <person name="Tao W."/>
            <person name="Teichmann S."/>
            <person name="Tobari Y.N."/>
            <person name="Tomimura Y."/>
            <person name="Tsolas J.M."/>
            <person name="Valente V.L."/>
            <person name="Venter E."/>
            <person name="Venter J.C."/>
            <person name="Vicario S."/>
            <person name="Vieira F.G."/>
            <person name="Vilella A.J."/>
            <person name="Villasante A."/>
            <person name="Walenz B."/>
            <person name="Wang J."/>
            <person name="Wasserman M."/>
            <person name="Watts T."/>
            <person name="Wilson D."/>
            <person name="Wilson R.K."/>
            <person name="Wing R.A."/>
            <person name="Wolfner M.F."/>
            <person name="Wong A."/>
            <person name="Wong G.K."/>
            <person name="Wu C.I."/>
            <person name="Wu G."/>
            <person name="Yamamoto D."/>
            <person name="Yang H.P."/>
            <person name="Yang S.P."/>
            <person name="Yorke J.A."/>
            <person name="Yoshida K."/>
            <person name="Zdobnov E."/>
            <person name="Zhang P."/>
            <person name="Zhang Y."/>
            <person name="Zimin A.V."/>
            <person name="Baldwin J."/>
            <person name="Abdouelleil A."/>
            <person name="Abdulkadir J."/>
            <person name="Abebe A."/>
            <person name="Abera B."/>
            <person name="Abreu J."/>
            <person name="Acer S.C."/>
            <person name="Aftuck L."/>
            <person name="Alexander A."/>
            <person name="An P."/>
            <person name="Anderson E."/>
            <person name="Anderson S."/>
            <person name="Arachi H."/>
            <person name="Azer M."/>
            <person name="Bachantsang P."/>
            <person name="Barry A."/>
            <person name="Bayul T."/>
            <person name="Berlin A."/>
            <person name="Bessette D."/>
            <person name="Bloom T."/>
            <person name="Blye J."/>
            <person name="Boguslavskiy L."/>
            <person name="Bonnet C."/>
            <person name="Boukhgalter B."/>
            <person name="Bourzgui I."/>
            <person name="Brown A."/>
            <person name="Cahill P."/>
            <person name="Channer S."/>
            <person name="Cheshatsang Y."/>
            <person name="Chuda L."/>
            <person name="Citroen M."/>
            <person name="Collymore A."/>
            <person name="Cooke P."/>
            <person name="Costello M."/>
            <person name="D'Aco K."/>
            <person name="Daza R."/>
            <person name="De Haan G."/>
            <person name="DeGray S."/>
            <person name="DeMaso C."/>
            <person name="Dhargay N."/>
            <person name="Dooley K."/>
            <person name="Dooley E."/>
            <person name="Doricent M."/>
            <person name="Dorje P."/>
            <person name="Dorjee K."/>
            <person name="Dupes A."/>
            <person name="Elong R."/>
            <person name="Falk J."/>
            <person name="Farina A."/>
            <person name="Faro S."/>
            <person name="Ferguson D."/>
            <person name="Fisher S."/>
            <person name="Foley C.D."/>
            <person name="Franke A."/>
            <person name="Friedrich D."/>
            <person name="Gadbois L."/>
            <person name="Gearin G."/>
            <person name="Gearin C.R."/>
            <person name="Giannoukos G."/>
            <person name="Goode T."/>
            <person name="Graham J."/>
            <person name="Grandbois E."/>
            <person name="Grewal S."/>
            <person name="Gyaltsen K."/>
            <person name="Hafez N."/>
            <person name="Hagos B."/>
            <person name="Hall J."/>
            <person name="Henson C."/>
            <person name="Hollinger A."/>
            <person name="Honan T."/>
            <person name="Huard M.D."/>
            <person name="Hughes L."/>
            <person name="Hurhula B."/>
            <person name="Husby M.E."/>
            <person name="Kamat A."/>
            <person name="Kanga B."/>
            <person name="Kashin S."/>
            <person name="Khazanovich D."/>
            <person name="Kisner P."/>
            <person name="Lance K."/>
            <person name="Lara M."/>
            <person name="Lee W."/>
            <person name="Lennon N."/>
            <person name="Letendre F."/>
            <person name="LeVine R."/>
            <person name="Lipovsky A."/>
            <person name="Liu X."/>
            <person name="Liu J."/>
            <person name="Liu S."/>
            <person name="Lokyitsang T."/>
            <person name="Lokyitsang Y."/>
            <person name="Lubonja R."/>
            <person name="Lui A."/>
            <person name="MacDonald P."/>
            <person name="Magnisalis V."/>
            <person name="Maru K."/>
            <person name="Matthews C."/>
            <person name="McCusker W."/>
            <person name="McDonough S."/>
            <person name="Mehta T."/>
            <person name="Meldrim J."/>
            <person name="Meneus L."/>
            <person name="Mihai O."/>
            <person name="Mihalev A."/>
            <person name="Mihova T."/>
            <person name="Mittelman R."/>
            <person name="Mlenga V."/>
            <person name="Montmayeur A."/>
            <person name="Mulrain L."/>
            <person name="Navidi A."/>
            <person name="Naylor J."/>
            <person name="Negash T."/>
            <person name="Nguyen T."/>
            <person name="Nguyen N."/>
            <person name="Nicol R."/>
            <person name="Norbu C."/>
            <person name="Norbu N."/>
            <person name="Novod N."/>
            <person name="O'Neill B."/>
            <person name="Osman S."/>
            <person name="Markiewicz E."/>
            <person name="Oyono O.L."/>
            <person name="Patti C."/>
            <person name="Phunkhang P."/>
            <person name="Pierre F."/>
            <person name="Priest M."/>
            <person name="Raghuraman S."/>
            <person name="Rege F."/>
            <person name="Reyes R."/>
            <person name="Rise C."/>
            <person name="Rogov P."/>
            <person name="Ross K."/>
            <person name="Ryan E."/>
            <person name="Settipalli S."/>
            <person name="Shea T."/>
            <person name="Sherpa N."/>
            <person name="Shi L."/>
            <person name="Shih D."/>
            <person name="Sparrow T."/>
            <person name="Spaulding J."/>
            <person name="Stalker J."/>
            <person name="Stange-Thomann N."/>
            <person name="Stavropoulos S."/>
            <person name="Stone C."/>
            <person name="Strader C."/>
            <person name="Tesfaye S."/>
            <person name="Thomson T."/>
            <person name="Thoulutsang Y."/>
            <person name="Thoulutsang D."/>
            <person name="Topham K."/>
            <person name="Topping I."/>
            <person name="Tsamla T."/>
            <person name="Vassiliev H."/>
            <person name="Vo A."/>
            <person name="Wangchuk T."/>
            <person name="Wangdi T."/>
            <person name="Weiand M."/>
            <person name="Wilkinson J."/>
            <person name="Wilson A."/>
            <person name="Yadav S."/>
            <person name="Young G."/>
            <person name="Yu Q."/>
            <person name="Zembek L."/>
            <person name="Zhong D."/>
            <person name="Zimmer A."/>
            <person name="Zwirko Z."/>
            <person name="Jaffe D.B."/>
            <person name="Alvarez P."/>
            <person name="Brockman W."/>
            <person name="Butler J."/>
            <person name="Chin C."/>
            <person name="Gnerre S."/>
            <person name="Grabherr M."/>
            <person name="Kleber M."/>
            <person name="Mauceli E."/>
            <person name="MacCallum I."/>
        </authorList>
    </citation>
    <scope>NUCLEOTIDE SEQUENCE [LARGE SCALE GENOMIC DNA]</scope>
    <source>
        <strain evidence="6">Tucson 15010-1051.87</strain>
    </source>
</reference>
<dbReference type="eggNOG" id="KOG2685">
    <property type="taxonomic scope" value="Eukaryota"/>
</dbReference>
<evidence type="ECO:0000256" key="3">
    <source>
        <dbReference type="RuleBase" id="RU367040"/>
    </source>
</evidence>
<evidence type="ECO:0000256" key="2">
    <source>
        <dbReference type="ARBA" id="ARBA00022490"/>
    </source>
</evidence>
<dbReference type="GO" id="GO:0060271">
    <property type="term" value="P:cilium assembly"/>
    <property type="evidence" value="ECO:0007669"/>
    <property type="project" value="UniProtKB-UniRule"/>
</dbReference>
<dbReference type="InParanoid" id="B4LPB3"/>
<keyword evidence="4" id="KW-0175">Coiled coil</keyword>
<accession>B4LPB3</accession>
<dbReference type="GO" id="GO:0005930">
    <property type="term" value="C:axoneme"/>
    <property type="evidence" value="ECO:0007669"/>
    <property type="project" value="UniProtKB-SubCell"/>
</dbReference>
<dbReference type="KEGG" id="dvi:6626593"/>
<dbReference type="AlphaFoldDB" id="B4LPB3"/>
<evidence type="ECO:0000256" key="1">
    <source>
        <dbReference type="ARBA" id="ARBA00007209"/>
    </source>
</evidence>
<keyword evidence="3" id="KW-0969">Cilium</keyword>
<dbReference type="Pfam" id="PF03148">
    <property type="entry name" value="Tektin"/>
    <property type="match status" value="1"/>
</dbReference>
<dbReference type="PANTHER" id="PTHR19960">
    <property type="entry name" value="TEKTIN"/>
    <property type="match status" value="1"/>
</dbReference>
<keyword evidence="6" id="KW-1185">Reference proteome</keyword>
<dbReference type="InterPro" id="IPR048256">
    <property type="entry name" value="Tektin-like"/>
</dbReference>
<name>B4LPB3_DROVI</name>
<comment type="subcellular location">
    <subcellularLocation>
        <location evidence="3">Cytoplasm</location>
        <location evidence="3">Cytoskeleton</location>
        <location evidence="3">Cilium axoneme</location>
    </subcellularLocation>
</comment>
<sequence length="433" mass="51007">MSLHLITTMQKPVPHISMSDWNSKTDRLRDVANARRADALALRSSSRLLRDQSQIECDWANYESNNALDARVKEVKTWRDIISKVFECLVREIQALESERKAAENELEWQAGPLSIIREMNFVRDDRVASELTYDRVGQELMNELYLLENNARLLTNLIQNAWEKLSRLEVVRFKVESELRNKTETVNLDTTQRALDRNSVSISFKEDPTRTSKEFRSYENWMTWTHNLKQMAENETADTAAMRESLFVCREKARSMLLAQQERTDHYLRVRIFQTQQAYNELEWQRLRMMDDLKASNCEIQDIEDALNDKTNRIKLAETRLENRKYRCPTELCLDEVYEVLCLELQKLREIQCCLMDKLNESRANFNLLSNHANKIDDDLAKKQHAIITDKKTLEVRQRFWDDDAGIQTHNPCPQTDRNIELTHSENITAKK</sequence>
<proteinExistence type="inferred from homology"/>
<evidence type="ECO:0000313" key="6">
    <source>
        <dbReference type="Proteomes" id="UP000008792"/>
    </source>
</evidence>
<dbReference type="OrthoDB" id="440745at2759"/>